<organism evidence="1 2">
    <name type="scientific">Bodo saltans</name>
    <name type="common">Flagellated protozoan</name>
    <dbReference type="NCBI Taxonomy" id="75058"/>
    <lineage>
        <taxon>Eukaryota</taxon>
        <taxon>Discoba</taxon>
        <taxon>Euglenozoa</taxon>
        <taxon>Kinetoplastea</taxon>
        <taxon>Metakinetoplastina</taxon>
        <taxon>Eubodonida</taxon>
        <taxon>Bodonidae</taxon>
        <taxon>Bodo</taxon>
    </lineage>
</organism>
<evidence type="ECO:0000313" key="2">
    <source>
        <dbReference type="Proteomes" id="UP000051952"/>
    </source>
</evidence>
<sequence length="78" mass="8549">MSPRPAVAHISRRATLFFRVGSTVRVMLDNSCVMATAELPLLLSLCEIPLEALRSNEELAHVLFGLTLLMLLRGCPEG</sequence>
<protein>
    <submittedName>
        <fullName evidence="1">Uncharacterized protein</fullName>
    </submittedName>
</protein>
<proteinExistence type="predicted"/>
<name>A0A0S4KN14_BODSA</name>
<gene>
    <name evidence="1" type="ORF">BSAL_01975c</name>
</gene>
<accession>A0A0S4KN14</accession>
<dbReference type="VEuPathDB" id="TriTrypDB:BSAL_01975c"/>
<dbReference type="Proteomes" id="UP000051952">
    <property type="component" value="Unassembled WGS sequence"/>
</dbReference>
<dbReference type="EMBL" id="CYKH01001743">
    <property type="protein sequence ID" value="CUI15007.1"/>
    <property type="molecule type" value="Genomic_DNA"/>
</dbReference>
<keyword evidence="2" id="KW-1185">Reference proteome</keyword>
<dbReference type="AlphaFoldDB" id="A0A0S4KN14"/>
<reference evidence="2" key="1">
    <citation type="submission" date="2015-09" db="EMBL/GenBank/DDBJ databases">
        <authorList>
            <consortium name="Pathogen Informatics"/>
        </authorList>
    </citation>
    <scope>NUCLEOTIDE SEQUENCE [LARGE SCALE GENOMIC DNA]</scope>
    <source>
        <strain evidence="2">Lake Konstanz</strain>
    </source>
</reference>
<evidence type="ECO:0000313" key="1">
    <source>
        <dbReference type="EMBL" id="CUI15007.1"/>
    </source>
</evidence>